<dbReference type="Proteomes" id="UP000318741">
    <property type="component" value="Chromosome"/>
</dbReference>
<dbReference type="GO" id="GO:0030313">
    <property type="term" value="C:cell envelope"/>
    <property type="evidence" value="ECO:0007669"/>
    <property type="project" value="TreeGrafter"/>
</dbReference>
<accession>A0A517PBE3</accession>
<dbReference type="GO" id="GO:0015679">
    <property type="term" value="P:plasma membrane copper ion transport"/>
    <property type="evidence" value="ECO:0007669"/>
    <property type="project" value="TreeGrafter"/>
</dbReference>
<evidence type="ECO:0000313" key="4">
    <source>
        <dbReference type="Proteomes" id="UP000318741"/>
    </source>
</evidence>
<feature type="compositionally biased region" description="Low complexity" evidence="2">
    <location>
        <begin position="15"/>
        <end position="35"/>
    </location>
</feature>
<evidence type="ECO:0000256" key="1">
    <source>
        <dbReference type="ARBA" id="ARBA00022448"/>
    </source>
</evidence>
<proteinExistence type="predicted"/>
<dbReference type="KEGG" id="acaf:CA12_27860"/>
<dbReference type="InterPro" id="IPR051909">
    <property type="entry name" value="MFP_Cation_Efflux"/>
</dbReference>
<name>A0A517PBE3_9PLAN</name>
<feature type="region of interest" description="Disordered" evidence="2">
    <location>
        <begin position="1"/>
        <end position="38"/>
    </location>
</feature>
<keyword evidence="1" id="KW-0813">Transport</keyword>
<evidence type="ECO:0000256" key="2">
    <source>
        <dbReference type="SAM" id="MobiDB-lite"/>
    </source>
</evidence>
<dbReference type="EMBL" id="CP036265">
    <property type="protein sequence ID" value="QDT16680.1"/>
    <property type="molecule type" value="Genomic_DNA"/>
</dbReference>
<gene>
    <name evidence="3" type="ORF">CA12_27860</name>
</gene>
<organism evidence="3 4">
    <name type="scientific">Alienimonas californiensis</name>
    <dbReference type="NCBI Taxonomy" id="2527989"/>
    <lineage>
        <taxon>Bacteria</taxon>
        <taxon>Pseudomonadati</taxon>
        <taxon>Planctomycetota</taxon>
        <taxon>Planctomycetia</taxon>
        <taxon>Planctomycetales</taxon>
        <taxon>Planctomycetaceae</taxon>
        <taxon>Alienimonas</taxon>
    </lineage>
</organism>
<dbReference type="PANTHER" id="PTHR30097">
    <property type="entry name" value="CATION EFFLUX SYSTEM PROTEIN CUSB"/>
    <property type="match status" value="1"/>
</dbReference>
<evidence type="ECO:0008006" key="5">
    <source>
        <dbReference type="Google" id="ProtNLM"/>
    </source>
</evidence>
<sequence>MATPAGRGRLAEWLSSGPSSRAEAPAEEGGSATESEGPKLLQLSRQARENLGLAVAPVRVGTYTRTLTVPGVLTDRPGVTDRGVTSPAVGTVVTVFAFPGETVPPGGKLFSVRLFSEYLQQSQKELFQAVRDRQINKPALERARRLEQSAAGTRARTEELEGVESRLEATIAAQYHDLLTRGLTPEQIAGIVRGRFVSTVDVFAPPAEGEEAEDAAVDVDPLAAVVAATEEAAAGGQGAAADDEGEPAGDGILFEVQSLAVELGQQVQAGQLLATLADHRSLFIEGHAFKREAAVLARAAERNWPVEVEFAEDEAADWPPLDQTFRIRHLANMIDPESRTFDFFVPLENQSRTYERDGETFTLWRFRPGQRVRLQVPIEEYEGVVTLPSEAVVREGPEAFVFQQNGDLFRRLGVRVLHEDRTRTVIADDGSVPKTAYLAQGSAATLNRVLKAQEAGGEMPGVHVHADGTVHAAH</sequence>
<dbReference type="AlphaFoldDB" id="A0A517PBE3"/>
<dbReference type="PANTHER" id="PTHR30097:SF4">
    <property type="entry name" value="SLR6042 PROTEIN"/>
    <property type="match status" value="1"/>
</dbReference>
<evidence type="ECO:0000313" key="3">
    <source>
        <dbReference type="EMBL" id="QDT16680.1"/>
    </source>
</evidence>
<reference evidence="3 4" key="1">
    <citation type="submission" date="2019-02" db="EMBL/GenBank/DDBJ databases">
        <title>Deep-cultivation of Planctomycetes and their phenomic and genomic characterization uncovers novel biology.</title>
        <authorList>
            <person name="Wiegand S."/>
            <person name="Jogler M."/>
            <person name="Boedeker C."/>
            <person name="Pinto D."/>
            <person name="Vollmers J."/>
            <person name="Rivas-Marin E."/>
            <person name="Kohn T."/>
            <person name="Peeters S.H."/>
            <person name="Heuer A."/>
            <person name="Rast P."/>
            <person name="Oberbeckmann S."/>
            <person name="Bunk B."/>
            <person name="Jeske O."/>
            <person name="Meyerdierks A."/>
            <person name="Storesund J.E."/>
            <person name="Kallscheuer N."/>
            <person name="Luecker S."/>
            <person name="Lage O.M."/>
            <person name="Pohl T."/>
            <person name="Merkel B.J."/>
            <person name="Hornburger P."/>
            <person name="Mueller R.-W."/>
            <person name="Bruemmer F."/>
            <person name="Labrenz M."/>
            <person name="Spormann A.M."/>
            <person name="Op den Camp H."/>
            <person name="Overmann J."/>
            <person name="Amann R."/>
            <person name="Jetten M.S.M."/>
            <person name="Mascher T."/>
            <person name="Medema M.H."/>
            <person name="Devos D.P."/>
            <person name="Kaster A.-K."/>
            <person name="Ovreas L."/>
            <person name="Rohde M."/>
            <person name="Galperin M.Y."/>
            <person name="Jogler C."/>
        </authorList>
    </citation>
    <scope>NUCLEOTIDE SEQUENCE [LARGE SCALE GENOMIC DNA]</scope>
    <source>
        <strain evidence="3 4">CA12</strain>
    </source>
</reference>
<protein>
    <recommendedName>
        <fullName evidence="5">HlyD family secretion protein</fullName>
    </recommendedName>
</protein>
<dbReference type="GO" id="GO:0060003">
    <property type="term" value="P:copper ion export"/>
    <property type="evidence" value="ECO:0007669"/>
    <property type="project" value="TreeGrafter"/>
</dbReference>
<keyword evidence="4" id="KW-1185">Reference proteome</keyword>